<evidence type="ECO:0000256" key="8">
    <source>
        <dbReference type="SAM" id="Phobius"/>
    </source>
</evidence>
<dbReference type="GO" id="GO:0005886">
    <property type="term" value="C:plasma membrane"/>
    <property type="evidence" value="ECO:0007669"/>
    <property type="project" value="UniProtKB-SubCell"/>
</dbReference>
<reference evidence="11" key="1">
    <citation type="submission" date="2016-10" db="EMBL/GenBank/DDBJ databases">
        <authorList>
            <person name="Varghese N."/>
            <person name="Submissions S."/>
        </authorList>
    </citation>
    <scope>NUCLEOTIDE SEQUENCE [LARGE SCALE GENOMIC DNA]</scope>
    <source>
        <strain evidence="11">DSM 18609</strain>
    </source>
</reference>
<evidence type="ECO:0000256" key="7">
    <source>
        <dbReference type="ARBA" id="ARBA00023136"/>
    </source>
</evidence>
<feature type="transmembrane region" description="Helical" evidence="8">
    <location>
        <begin position="246"/>
        <end position="265"/>
    </location>
</feature>
<dbReference type="Pfam" id="PF13231">
    <property type="entry name" value="PMT_2"/>
    <property type="match status" value="1"/>
</dbReference>
<evidence type="ECO:0000256" key="6">
    <source>
        <dbReference type="ARBA" id="ARBA00022989"/>
    </source>
</evidence>
<comment type="subcellular location">
    <subcellularLocation>
        <location evidence="1">Cell membrane</location>
        <topology evidence="1">Multi-pass membrane protein</topology>
    </subcellularLocation>
</comment>
<evidence type="ECO:0000313" key="10">
    <source>
        <dbReference type="EMBL" id="SDD92740.1"/>
    </source>
</evidence>
<keyword evidence="5 8" id="KW-0812">Transmembrane</keyword>
<feature type="transmembrane region" description="Helical" evidence="8">
    <location>
        <begin position="194"/>
        <end position="214"/>
    </location>
</feature>
<keyword evidence="3 10" id="KW-0328">Glycosyltransferase</keyword>
<feature type="transmembrane region" description="Helical" evidence="8">
    <location>
        <begin position="152"/>
        <end position="182"/>
    </location>
</feature>
<dbReference type="InterPro" id="IPR038731">
    <property type="entry name" value="RgtA/B/C-like"/>
</dbReference>
<evidence type="ECO:0000313" key="11">
    <source>
        <dbReference type="Proteomes" id="UP000199455"/>
    </source>
</evidence>
<dbReference type="Proteomes" id="UP000199455">
    <property type="component" value="Unassembled WGS sequence"/>
</dbReference>
<sequence>MTIKTKLIILIFTATLIRCIAAIAVDLGNDEVYYLSYAHHLQWNYFDHPPMVALLIRLTTFNLHFTDAFFVRLGPIILAAINTLLIFNIVRKLKDETAGFIAALLFTASVYCSVIAGLFILPDAPQIFFWLIGIGLLIASTSPNITRSRLNLNLILFGVVAGLCTMSKVHGIFLWFGLLLYAITTYRKLLLNRYFYLAGLITAVIVSPVLIWNIHNKFITYSFHSSRVTLNHGIHLLGFARELLGSILYNNPINYLLIFMALIAISRKQSTIKTQTVRLLIFTSIPLILILLFTSLFRDTLPHWSGPAYIALIMLTACHFSADTVKSSLQLKLAYAASIFLALIVSSGILLVNYFPGTIGKQDKETLGSGDFTLDMYGWKGLKNEFNHFRQRNISAGISSTSFIISNKWFPGAHIDNYVAQPLGLNFIAIGQLEDIHTYAWLNRYRKQIKNGDDAYFITFSNNFSDPNPLYSHLFRKITKAVSIPQLRYGKPVRNILIFLLMDYRGK</sequence>
<feature type="transmembrane region" description="Helical" evidence="8">
    <location>
        <begin position="97"/>
        <end position="121"/>
    </location>
</feature>
<gene>
    <name evidence="10" type="ORF">SAMN04488024_109101</name>
</gene>
<protein>
    <submittedName>
        <fullName evidence="10">Dolichyl-phosphate-mannose-protein mannosyltransferase</fullName>
    </submittedName>
</protein>
<organism evidence="10 11">
    <name type="scientific">Pedobacter soli</name>
    <dbReference type="NCBI Taxonomy" id="390242"/>
    <lineage>
        <taxon>Bacteria</taxon>
        <taxon>Pseudomonadati</taxon>
        <taxon>Bacteroidota</taxon>
        <taxon>Sphingobacteriia</taxon>
        <taxon>Sphingobacteriales</taxon>
        <taxon>Sphingobacteriaceae</taxon>
        <taxon>Pedobacter</taxon>
    </lineage>
</organism>
<feature type="transmembrane region" description="Helical" evidence="8">
    <location>
        <begin position="303"/>
        <end position="322"/>
    </location>
</feature>
<feature type="transmembrane region" description="Helical" evidence="8">
    <location>
        <begin position="69"/>
        <end position="90"/>
    </location>
</feature>
<dbReference type="STRING" id="390242.SAMN04488024_109101"/>
<dbReference type="AlphaFoldDB" id="A0A1G6YR08"/>
<evidence type="ECO:0000256" key="3">
    <source>
        <dbReference type="ARBA" id="ARBA00022676"/>
    </source>
</evidence>
<dbReference type="EMBL" id="FMZH01000009">
    <property type="protein sequence ID" value="SDD92740.1"/>
    <property type="molecule type" value="Genomic_DNA"/>
</dbReference>
<feature type="transmembrane region" description="Helical" evidence="8">
    <location>
        <begin position="334"/>
        <end position="355"/>
    </location>
</feature>
<dbReference type="PANTHER" id="PTHR33908">
    <property type="entry name" value="MANNOSYLTRANSFERASE YKCB-RELATED"/>
    <property type="match status" value="1"/>
</dbReference>
<proteinExistence type="predicted"/>
<feature type="transmembrane region" description="Helical" evidence="8">
    <location>
        <begin position="277"/>
        <end position="297"/>
    </location>
</feature>
<feature type="domain" description="Glycosyltransferase RgtA/B/C/D-like" evidence="9">
    <location>
        <begin position="47"/>
        <end position="212"/>
    </location>
</feature>
<evidence type="ECO:0000259" key="9">
    <source>
        <dbReference type="Pfam" id="PF13231"/>
    </source>
</evidence>
<evidence type="ECO:0000256" key="1">
    <source>
        <dbReference type="ARBA" id="ARBA00004651"/>
    </source>
</evidence>
<evidence type="ECO:0000256" key="4">
    <source>
        <dbReference type="ARBA" id="ARBA00022679"/>
    </source>
</evidence>
<keyword evidence="2" id="KW-1003">Cell membrane</keyword>
<feature type="transmembrane region" description="Helical" evidence="8">
    <location>
        <begin position="127"/>
        <end position="145"/>
    </location>
</feature>
<keyword evidence="11" id="KW-1185">Reference proteome</keyword>
<dbReference type="PANTHER" id="PTHR33908:SF11">
    <property type="entry name" value="MEMBRANE PROTEIN"/>
    <property type="match status" value="1"/>
</dbReference>
<keyword evidence="4 10" id="KW-0808">Transferase</keyword>
<evidence type="ECO:0000256" key="2">
    <source>
        <dbReference type="ARBA" id="ARBA00022475"/>
    </source>
</evidence>
<evidence type="ECO:0000256" key="5">
    <source>
        <dbReference type="ARBA" id="ARBA00022692"/>
    </source>
</evidence>
<dbReference type="GO" id="GO:0009103">
    <property type="term" value="P:lipopolysaccharide biosynthetic process"/>
    <property type="evidence" value="ECO:0007669"/>
    <property type="project" value="UniProtKB-ARBA"/>
</dbReference>
<dbReference type="RefSeq" id="WP_090771216.1">
    <property type="nucleotide sequence ID" value="NZ_FMZH01000009.1"/>
</dbReference>
<keyword evidence="7 8" id="KW-0472">Membrane</keyword>
<accession>A0A1G6YR08</accession>
<name>A0A1G6YR08_9SPHI</name>
<dbReference type="InterPro" id="IPR050297">
    <property type="entry name" value="LipidA_mod_glycosyltrf_83"/>
</dbReference>
<keyword evidence="6 8" id="KW-1133">Transmembrane helix</keyword>
<dbReference type="GO" id="GO:0016763">
    <property type="term" value="F:pentosyltransferase activity"/>
    <property type="evidence" value="ECO:0007669"/>
    <property type="project" value="TreeGrafter"/>
</dbReference>